<dbReference type="FunFam" id="3.30.1490.40:FF:000002">
    <property type="entry name" value="CD2 antigen cytoplasmic tail-binding protein 2"/>
    <property type="match status" value="1"/>
</dbReference>
<dbReference type="PANTHER" id="PTHR13138">
    <property type="entry name" value="PROTEIN LIN1"/>
    <property type="match status" value="1"/>
</dbReference>
<keyword evidence="3" id="KW-0963">Cytoplasm</keyword>
<feature type="region of interest" description="Disordered" evidence="14">
    <location>
        <begin position="216"/>
        <end position="262"/>
    </location>
</feature>
<dbReference type="RefSeq" id="XP_054851459.1">
    <property type="nucleotide sequence ID" value="XM_054995484.1"/>
</dbReference>
<feature type="region of interest" description="Disordered" evidence="14">
    <location>
        <begin position="158"/>
        <end position="189"/>
    </location>
</feature>
<keyword evidence="5" id="KW-0597">Phosphoprotein</keyword>
<evidence type="ECO:0000256" key="12">
    <source>
        <dbReference type="ARBA" id="ARBA00064937"/>
    </source>
</evidence>
<keyword evidence="10" id="KW-0539">Nucleus</keyword>
<evidence type="ECO:0000256" key="5">
    <source>
        <dbReference type="ARBA" id="ARBA00022553"/>
    </source>
</evidence>
<feature type="compositionally biased region" description="Acidic residues" evidence="14">
    <location>
        <begin position="77"/>
        <end position="87"/>
    </location>
</feature>
<comment type="subunit">
    <text evidence="12">Component of the U5 snRNP complex composed of the U5 snRNA and at least PRPF6, PRPF8, SNRNP200, EFTUD2, SNRNP40, DDX23, TXNL4A and CD2BP2. Interacts directly with TXNL4A and PRPF6. Interacts (via GYF domain) with CD2 (via Pro-rich sequence in the cytoplasmic domain). Interacts with PQBP1.</text>
</comment>
<accession>A0AA97K9L3</accession>
<dbReference type="SMART" id="SM00444">
    <property type="entry name" value="GYF"/>
    <property type="match status" value="1"/>
</dbReference>
<dbReference type="InterPro" id="IPR035445">
    <property type="entry name" value="GYF-like_dom_sf"/>
</dbReference>
<evidence type="ECO:0000256" key="10">
    <source>
        <dbReference type="ARBA" id="ARBA00023242"/>
    </source>
</evidence>
<dbReference type="Gene3D" id="3.30.1490.40">
    <property type="match status" value="1"/>
</dbReference>
<evidence type="ECO:0000256" key="3">
    <source>
        <dbReference type="ARBA" id="ARBA00022490"/>
    </source>
</evidence>
<keyword evidence="16" id="KW-1185">Reference proteome</keyword>
<keyword evidence="7" id="KW-0832">Ubl conjugation</keyword>
<evidence type="ECO:0000256" key="14">
    <source>
        <dbReference type="SAM" id="MobiDB-lite"/>
    </source>
</evidence>
<dbReference type="GO" id="GO:0008380">
    <property type="term" value="P:RNA splicing"/>
    <property type="evidence" value="ECO:0007669"/>
    <property type="project" value="UniProtKB-KW"/>
</dbReference>
<evidence type="ECO:0000256" key="9">
    <source>
        <dbReference type="ARBA" id="ARBA00023187"/>
    </source>
</evidence>
<evidence type="ECO:0000313" key="17">
    <source>
        <dbReference type="RefSeq" id="XP_054851459.1"/>
    </source>
</evidence>
<dbReference type="PROSITE" id="PS50829">
    <property type="entry name" value="GYF"/>
    <property type="match status" value="1"/>
</dbReference>
<dbReference type="AlphaFoldDB" id="A0AA97K9L3"/>
<evidence type="ECO:0000256" key="2">
    <source>
        <dbReference type="ARBA" id="ARBA00004496"/>
    </source>
</evidence>
<keyword evidence="9" id="KW-0508">mRNA splicing</keyword>
<keyword evidence="8" id="KW-0007">Acetylation</keyword>
<reference evidence="17" key="1">
    <citation type="submission" date="2025-08" db="UniProtKB">
        <authorList>
            <consortium name="RefSeq"/>
        </authorList>
    </citation>
    <scope>IDENTIFICATION</scope>
    <source>
        <tissue evidence="17">Blood</tissue>
    </source>
</reference>
<protein>
    <recommendedName>
        <fullName evidence="13">CD2 antigen cytoplasmic tail-binding protein 2</fullName>
    </recommendedName>
</protein>
<dbReference type="GO" id="GO:0006397">
    <property type="term" value="P:mRNA processing"/>
    <property type="evidence" value="ECO:0007669"/>
    <property type="project" value="UniProtKB-KW"/>
</dbReference>
<evidence type="ECO:0000256" key="4">
    <source>
        <dbReference type="ARBA" id="ARBA00022499"/>
    </source>
</evidence>
<feature type="compositionally biased region" description="Acidic residues" evidence="14">
    <location>
        <begin position="173"/>
        <end position="185"/>
    </location>
</feature>
<name>A0AA97K9L3_EUBMA</name>
<dbReference type="InterPro" id="IPR039905">
    <property type="entry name" value="CD2BP2/Lin1"/>
</dbReference>
<feature type="domain" description="GYF" evidence="15">
    <location>
        <begin position="343"/>
        <end position="401"/>
    </location>
</feature>
<dbReference type="GeneID" id="129340603"/>
<gene>
    <name evidence="17" type="primary">CD2BP2</name>
</gene>
<feature type="region of interest" description="Disordered" evidence="14">
    <location>
        <begin position="31"/>
        <end position="109"/>
    </location>
</feature>
<dbReference type="SUPFAM" id="SSF55277">
    <property type="entry name" value="GYF domain"/>
    <property type="match status" value="1"/>
</dbReference>
<dbReference type="KEGG" id="emc:129340603"/>
<dbReference type="PANTHER" id="PTHR13138:SF3">
    <property type="entry name" value="CD2 ANTIGEN CYTOPLASMIC TAIL-BINDING PROTEIN 2"/>
    <property type="match status" value="1"/>
</dbReference>
<keyword evidence="4" id="KW-1017">Isopeptide bond</keyword>
<evidence type="ECO:0000256" key="7">
    <source>
        <dbReference type="ARBA" id="ARBA00022843"/>
    </source>
</evidence>
<comment type="subcellular location">
    <subcellularLocation>
        <location evidence="2">Cytoplasm</location>
    </subcellularLocation>
    <subcellularLocation>
        <location evidence="1">Nucleus</location>
    </subcellularLocation>
</comment>
<dbReference type="CTD" id="10421"/>
<evidence type="ECO:0000259" key="15">
    <source>
        <dbReference type="PROSITE" id="PS50829"/>
    </source>
</evidence>
<dbReference type="GO" id="GO:0005682">
    <property type="term" value="C:U5 snRNP"/>
    <property type="evidence" value="ECO:0007669"/>
    <property type="project" value="InterPro"/>
</dbReference>
<sequence>MSWVVNVVHSLDESLGGPIYPLTCIGSPRARMSKRKVTFEDQGNEDEEEMSLPKKKLVEPAVGGPGSRFKGKHSLDSDEEDDDEGDDEGRGSKYDILASDDVEGQESATIDYEDGVRITPFNLQEEMEEGHFDSEGNYFLKKEAMIRDNWLDNIDWVKIKEQPPGRKKAPLDSAEEEEEDDDDDLEVGRTPLDKKALLEGMVDLLQPGETVARAIQRLGDKGGPKSTGRQRRPWSRLKAEEAEPAEEGDLQKLGSPERKEQLERLSGLADQMVARGVYEIYQETREKLTLRLRALDHPPAAPSAPEPELDMFAEDIDEAKLGEKTAVAGGEEQQPGGDDVLSEVMWEYKWENTNTSELYGPFSSSQMQDWVSQGYFPDGVYCRKADNSEGQFYNSKRIDFDLYT</sequence>
<evidence type="ECO:0000256" key="6">
    <source>
        <dbReference type="ARBA" id="ARBA00022664"/>
    </source>
</evidence>
<keyword evidence="6" id="KW-0507">mRNA processing</keyword>
<dbReference type="CDD" id="cd00072">
    <property type="entry name" value="GYF"/>
    <property type="match status" value="1"/>
</dbReference>
<evidence type="ECO:0000256" key="8">
    <source>
        <dbReference type="ARBA" id="ARBA00022990"/>
    </source>
</evidence>
<evidence type="ECO:0000256" key="13">
    <source>
        <dbReference type="ARBA" id="ARBA00070924"/>
    </source>
</evidence>
<evidence type="ECO:0000256" key="11">
    <source>
        <dbReference type="ARBA" id="ARBA00056564"/>
    </source>
</evidence>
<organism evidence="16 17">
    <name type="scientific">Eublepharis macularius</name>
    <name type="common">Leopard gecko</name>
    <name type="synonym">Cyrtodactylus macularius</name>
    <dbReference type="NCBI Taxonomy" id="481883"/>
    <lineage>
        <taxon>Eukaryota</taxon>
        <taxon>Metazoa</taxon>
        <taxon>Chordata</taxon>
        <taxon>Craniata</taxon>
        <taxon>Vertebrata</taxon>
        <taxon>Euteleostomi</taxon>
        <taxon>Lepidosauria</taxon>
        <taxon>Squamata</taxon>
        <taxon>Bifurcata</taxon>
        <taxon>Gekkota</taxon>
        <taxon>Eublepharidae</taxon>
        <taxon>Eublepharinae</taxon>
        <taxon>Eublepharis</taxon>
    </lineage>
</organism>
<dbReference type="GO" id="GO:0005737">
    <property type="term" value="C:cytoplasm"/>
    <property type="evidence" value="ECO:0007669"/>
    <property type="project" value="UniProtKB-SubCell"/>
</dbReference>
<dbReference type="InterPro" id="IPR003169">
    <property type="entry name" value="GYF"/>
</dbReference>
<proteinExistence type="predicted"/>
<dbReference type="Proteomes" id="UP001190640">
    <property type="component" value="Chromosome 12"/>
</dbReference>
<evidence type="ECO:0000256" key="1">
    <source>
        <dbReference type="ARBA" id="ARBA00004123"/>
    </source>
</evidence>
<dbReference type="Pfam" id="PF02213">
    <property type="entry name" value="GYF"/>
    <property type="match status" value="1"/>
</dbReference>
<evidence type="ECO:0000313" key="16">
    <source>
        <dbReference type="Proteomes" id="UP001190640"/>
    </source>
</evidence>
<comment type="function">
    <text evidence="11">Involved in pre-mRNA splicing as component of the U5 snRNP complex that is involved in spliceosome assembly.</text>
</comment>